<feature type="non-terminal residue" evidence="1">
    <location>
        <position position="89"/>
    </location>
</feature>
<proteinExistence type="predicted"/>
<dbReference type="AlphaFoldDB" id="A0A0B6ZRM7"/>
<reference evidence="1" key="1">
    <citation type="submission" date="2014-12" db="EMBL/GenBank/DDBJ databases">
        <title>Insight into the proteome of Arion vulgaris.</title>
        <authorList>
            <person name="Aradska J."/>
            <person name="Bulat T."/>
            <person name="Smidak R."/>
            <person name="Sarate P."/>
            <person name="Gangsoo J."/>
            <person name="Sialana F."/>
            <person name="Bilban M."/>
            <person name="Lubec G."/>
        </authorList>
    </citation>
    <scope>NUCLEOTIDE SEQUENCE</scope>
    <source>
        <tissue evidence="1">Skin</tissue>
    </source>
</reference>
<sequence length="89" mass="10133">GLWKLCAMTKAMAWMEMQIANHVCIFSDSVNMLRKVQVSCVCRQWLESVLSLHSSWSLSCVYLDMLESREMNKLADIATVSISREMVSA</sequence>
<evidence type="ECO:0000313" key="1">
    <source>
        <dbReference type="EMBL" id="CEK71243.1"/>
    </source>
</evidence>
<organism evidence="1">
    <name type="scientific">Arion vulgaris</name>
    <dbReference type="NCBI Taxonomy" id="1028688"/>
    <lineage>
        <taxon>Eukaryota</taxon>
        <taxon>Metazoa</taxon>
        <taxon>Spiralia</taxon>
        <taxon>Lophotrochozoa</taxon>
        <taxon>Mollusca</taxon>
        <taxon>Gastropoda</taxon>
        <taxon>Heterobranchia</taxon>
        <taxon>Euthyneura</taxon>
        <taxon>Panpulmonata</taxon>
        <taxon>Eupulmonata</taxon>
        <taxon>Stylommatophora</taxon>
        <taxon>Helicina</taxon>
        <taxon>Arionoidea</taxon>
        <taxon>Arionidae</taxon>
        <taxon>Arion</taxon>
    </lineage>
</organism>
<name>A0A0B6ZRM7_9EUPU</name>
<protein>
    <submittedName>
        <fullName evidence="1">Uncharacterized protein</fullName>
    </submittedName>
</protein>
<feature type="non-terminal residue" evidence="1">
    <location>
        <position position="1"/>
    </location>
</feature>
<accession>A0A0B6ZRM7</accession>
<dbReference type="EMBL" id="HACG01024378">
    <property type="protein sequence ID" value="CEK71243.1"/>
    <property type="molecule type" value="Transcribed_RNA"/>
</dbReference>
<gene>
    <name evidence="1" type="primary">ORF77507</name>
</gene>